<name>A0A853C376_9ACTN</name>
<keyword evidence="1" id="KW-1133">Transmembrane helix</keyword>
<keyword evidence="1" id="KW-0812">Transmembrane</keyword>
<evidence type="ECO:0000313" key="3">
    <source>
        <dbReference type="Proteomes" id="UP000530424"/>
    </source>
</evidence>
<dbReference type="Proteomes" id="UP000530424">
    <property type="component" value="Unassembled WGS sequence"/>
</dbReference>
<gene>
    <name evidence="2" type="ORF">HNR19_001840</name>
</gene>
<keyword evidence="1" id="KW-0472">Membrane</keyword>
<evidence type="ECO:0008006" key="4">
    <source>
        <dbReference type="Google" id="ProtNLM"/>
    </source>
</evidence>
<organism evidence="2 3">
    <name type="scientific">Nocardioides thalensis</name>
    <dbReference type="NCBI Taxonomy" id="1914755"/>
    <lineage>
        <taxon>Bacteria</taxon>
        <taxon>Bacillati</taxon>
        <taxon>Actinomycetota</taxon>
        <taxon>Actinomycetes</taxon>
        <taxon>Propionibacteriales</taxon>
        <taxon>Nocardioidaceae</taxon>
        <taxon>Nocardioides</taxon>
    </lineage>
</organism>
<feature type="transmembrane region" description="Helical" evidence="1">
    <location>
        <begin position="48"/>
        <end position="65"/>
    </location>
</feature>
<sequence>MSLWQKALGAYVVLHLAIAVGGFITNPSFAIGADATTEKFLGIDFNGWHAAAGLITWLPGLWAMTDDFLARVYVWAASVVVLAAAAWNAVDDRPAWVLYLPDATADIVFHVVTVVFLLALLVLRRLTFPERAAGTQLIEADGSATG</sequence>
<reference evidence="2 3" key="1">
    <citation type="submission" date="2020-07" db="EMBL/GenBank/DDBJ databases">
        <title>Sequencing the genomes of 1000 actinobacteria strains.</title>
        <authorList>
            <person name="Klenk H.-P."/>
        </authorList>
    </citation>
    <scope>NUCLEOTIDE SEQUENCE [LARGE SCALE GENOMIC DNA]</scope>
    <source>
        <strain evidence="2 3">DSM 103833</strain>
    </source>
</reference>
<protein>
    <recommendedName>
        <fullName evidence="4">DUF4383 domain-containing protein</fullName>
    </recommendedName>
</protein>
<keyword evidence="3" id="KW-1185">Reference proteome</keyword>
<proteinExistence type="predicted"/>
<evidence type="ECO:0000256" key="1">
    <source>
        <dbReference type="SAM" id="Phobius"/>
    </source>
</evidence>
<evidence type="ECO:0000313" key="2">
    <source>
        <dbReference type="EMBL" id="NYJ01142.1"/>
    </source>
</evidence>
<dbReference type="Pfam" id="PF14325">
    <property type="entry name" value="DUF4383"/>
    <property type="match status" value="1"/>
</dbReference>
<accession>A0A853C376</accession>
<comment type="caution">
    <text evidence="2">The sequence shown here is derived from an EMBL/GenBank/DDBJ whole genome shotgun (WGS) entry which is preliminary data.</text>
</comment>
<feature type="transmembrane region" description="Helical" evidence="1">
    <location>
        <begin position="72"/>
        <end position="90"/>
    </location>
</feature>
<feature type="transmembrane region" description="Helical" evidence="1">
    <location>
        <begin position="96"/>
        <end position="123"/>
    </location>
</feature>
<dbReference type="EMBL" id="JACCFP010000001">
    <property type="protein sequence ID" value="NYJ01142.1"/>
    <property type="molecule type" value="Genomic_DNA"/>
</dbReference>
<dbReference type="AlphaFoldDB" id="A0A853C376"/>
<dbReference type="RefSeq" id="WP_179667657.1">
    <property type="nucleotide sequence ID" value="NZ_JACCFP010000001.1"/>
</dbReference>